<sequence length="51" mass="5348">MTGEAWSTTGKRGISTPLAWADPRPEGASSCPSYRRSALPSCCFPTSPSST</sequence>
<feature type="compositionally biased region" description="Low complexity" evidence="1">
    <location>
        <begin position="40"/>
        <end position="51"/>
    </location>
</feature>
<gene>
    <name evidence="2" type="ORF">MGWOODY_Smn2634</name>
</gene>
<organism evidence="2">
    <name type="scientific">hydrothermal vent metagenome</name>
    <dbReference type="NCBI Taxonomy" id="652676"/>
    <lineage>
        <taxon>unclassified sequences</taxon>
        <taxon>metagenomes</taxon>
        <taxon>ecological metagenomes</taxon>
    </lineage>
</organism>
<dbReference type="AlphaFoldDB" id="A0A161K506"/>
<name>A0A161K506_9ZZZZ</name>
<feature type="compositionally biased region" description="Polar residues" evidence="1">
    <location>
        <begin position="1"/>
        <end position="10"/>
    </location>
</feature>
<evidence type="ECO:0000313" key="2">
    <source>
        <dbReference type="EMBL" id="CUS43296.1"/>
    </source>
</evidence>
<reference evidence="2" key="1">
    <citation type="submission" date="2015-10" db="EMBL/GenBank/DDBJ databases">
        <authorList>
            <person name="Gilbert D.G."/>
        </authorList>
    </citation>
    <scope>NUCLEOTIDE SEQUENCE</scope>
</reference>
<protein>
    <submittedName>
        <fullName evidence="2">Uncharacterized protein</fullName>
    </submittedName>
</protein>
<dbReference type="EMBL" id="CZQE01000030">
    <property type="protein sequence ID" value="CUS43296.1"/>
    <property type="molecule type" value="Genomic_DNA"/>
</dbReference>
<accession>A0A161K506</accession>
<proteinExistence type="predicted"/>
<feature type="region of interest" description="Disordered" evidence="1">
    <location>
        <begin position="1"/>
        <end position="51"/>
    </location>
</feature>
<evidence type="ECO:0000256" key="1">
    <source>
        <dbReference type="SAM" id="MobiDB-lite"/>
    </source>
</evidence>